<dbReference type="PANTHER" id="PTHR43685">
    <property type="entry name" value="GLYCOSYLTRANSFERASE"/>
    <property type="match status" value="1"/>
</dbReference>
<proteinExistence type="predicted"/>
<dbReference type="AlphaFoldDB" id="A0A9N8MTI9"/>
<protein>
    <recommendedName>
        <fullName evidence="1">Glycosyltransferase 2-like domain-containing protein</fullName>
    </recommendedName>
</protein>
<dbReference type="EMBL" id="CAJNAS010000008">
    <property type="protein sequence ID" value="CAE6901690.1"/>
    <property type="molecule type" value="Genomic_DNA"/>
</dbReference>
<reference evidence="2" key="1">
    <citation type="submission" date="2021-02" db="EMBL/GenBank/DDBJ databases">
        <authorList>
            <person name="Vanwijnsberghe S."/>
        </authorList>
    </citation>
    <scope>NUCLEOTIDE SEQUENCE</scope>
    <source>
        <strain evidence="2">R-70211</strain>
    </source>
</reference>
<sequence length="255" mass="27805">MAATLGRALESCLIQPEAAQIIVVDDGSTDASIEIAQHYRRADARVEVLRMHVNGGVAAARNWAAMHASQDLLAFIDADDEYLPAALRAASGYLQGCPQEASVRLDVEFAGFPQAIVAHPEFEKYAAILSNTVPSSLVIRRAVYRALGGFPTDEFFRRVGGEDGAFSWALSKLFGNRRLIDAKRVRQHYHPAIHAERFFRIHMGMEQPVHEEVVEALRLSQQFVAGAEAAIAQLRALHSPAGTAAHAAPAPTCQR</sequence>
<keyword evidence="3" id="KW-1185">Reference proteome</keyword>
<evidence type="ECO:0000313" key="2">
    <source>
        <dbReference type="EMBL" id="CAE6901690.1"/>
    </source>
</evidence>
<dbReference type="InterPro" id="IPR001173">
    <property type="entry name" value="Glyco_trans_2-like"/>
</dbReference>
<evidence type="ECO:0000313" key="3">
    <source>
        <dbReference type="Proteomes" id="UP000675121"/>
    </source>
</evidence>
<dbReference type="Pfam" id="PF00535">
    <property type="entry name" value="Glycos_transf_2"/>
    <property type="match status" value="1"/>
</dbReference>
<name>A0A9N8MTI9_9BURK</name>
<dbReference type="PANTHER" id="PTHR43685:SF2">
    <property type="entry name" value="GLYCOSYLTRANSFERASE 2-LIKE DOMAIN-CONTAINING PROTEIN"/>
    <property type="match status" value="1"/>
</dbReference>
<gene>
    <name evidence="2" type="ORF">R70211_03337</name>
</gene>
<accession>A0A9N8MTI9</accession>
<dbReference type="Proteomes" id="UP000675121">
    <property type="component" value="Unassembled WGS sequence"/>
</dbReference>
<dbReference type="InterPro" id="IPR050834">
    <property type="entry name" value="Glycosyltransf_2"/>
</dbReference>
<evidence type="ECO:0000259" key="1">
    <source>
        <dbReference type="Pfam" id="PF00535"/>
    </source>
</evidence>
<comment type="caution">
    <text evidence="2">The sequence shown here is derived from an EMBL/GenBank/DDBJ whole genome shotgun (WGS) entry which is preliminary data.</text>
</comment>
<feature type="domain" description="Glycosyltransferase 2-like" evidence="1">
    <location>
        <begin position="3"/>
        <end position="89"/>
    </location>
</feature>
<dbReference type="Gene3D" id="3.90.550.10">
    <property type="entry name" value="Spore Coat Polysaccharide Biosynthesis Protein SpsA, Chain A"/>
    <property type="match status" value="1"/>
</dbReference>
<dbReference type="GO" id="GO:0044010">
    <property type="term" value="P:single-species biofilm formation"/>
    <property type="evidence" value="ECO:0007669"/>
    <property type="project" value="TreeGrafter"/>
</dbReference>
<dbReference type="CDD" id="cd00761">
    <property type="entry name" value="Glyco_tranf_GTA_type"/>
    <property type="match status" value="1"/>
</dbReference>
<organism evidence="2 3">
    <name type="scientific">Paraburkholderia domus</name>
    <dbReference type="NCBI Taxonomy" id="2793075"/>
    <lineage>
        <taxon>Bacteria</taxon>
        <taxon>Pseudomonadati</taxon>
        <taxon>Pseudomonadota</taxon>
        <taxon>Betaproteobacteria</taxon>
        <taxon>Burkholderiales</taxon>
        <taxon>Burkholderiaceae</taxon>
        <taxon>Paraburkholderia</taxon>
    </lineage>
</organism>
<dbReference type="InterPro" id="IPR029044">
    <property type="entry name" value="Nucleotide-diphossugar_trans"/>
</dbReference>
<dbReference type="SUPFAM" id="SSF53448">
    <property type="entry name" value="Nucleotide-diphospho-sugar transferases"/>
    <property type="match status" value="1"/>
</dbReference>